<sequence>MVTNSTRAASGGIFGESFQFVENGERLLSVGARLYGSRSSTLLLVLDVDTVLVAGIFIYPGFFIDFQKEECSHGAGEVPMGRSLKLDILRGHGSDVDQILTAVALQSTDKVFTSIKYDAYWNGNPNNMGIVNSRTVHKLTPFRDNLAKFELNHAFDAEMTFMSAIDAMVERNVVWLEVMEEYICASSPPANICYSPQLLNLPLFLKILIFIGLVGEVVLWGEDDSLDEIEEICVCAGTVNEKKK</sequence>
<gene>
    <name evidence="2" type="ORF">AYBTSS11_LOCUS26942</name>
</gene>
<proteinExistence type="predicted"/>
<dbReference type="EMBL" id="OY731406">
    <property type="protein sequence ID" value="CAJ1974857.1"/>
    <property type="molecule type" value="Genomic_DNA"/>
</dbReference>
<keyword evidence="1" id="KW-0472">Membrane</keyword>
<organism evidence="2 3">
    <name type="scientific">Sphenostylis stenocarpa</name>
    <dbReference type="NCBI Taxonomy" id="92480"/>
    <lineage>
        <taxon>Eukaryota</taxon>
        <taxon>Viridiplantae</taxon>
        <taxon>Streptophyta</taxon>
        <taxon>Embryophyta</taxon>
        <taxon>Tracheophyta</taxon>
        <taxon>Spermatophyta</taxon>
        <taxon>Magnoliopsida</taxon>
        <taxon>eudicotyledons</taxon>
        <taxon>Gunneridae</taxon>
        <taxon>Pentapetalae</taxon>
        <taxon>rosids</taxon>
        <taxon>fabids</taxon>
        <taxon>Fabales</taxon>
        <taxon>Fabaceae</taxon>
        <taxon>Papilionoideae</taxon>
        <taxon>50 kb inversion clade</taxon>
        <taxon>NPAAA clade</taxon>
        <taxon>indigoferoid/millettioid clade</taxon>
        <taxon>Phaseoleae</taxon>
        <taxon>Sphenostylis</taxon>
    </lineage>
</organism>
<evidence type="ECO:0000313" key="3">
    <source>
        <dbReference type="Proteomes" id="UP001189624"/>
    </source>
</evidence>
<dbReference type="Proteomes" id="UP001189624">
    <property type="component" value="Chromosome 9"/>
</dbReference>
<keyword evidence="1" id="KW-1133">Transmembrane helix</keyword>
<feature type="transmembrane region" description="Helical" evidence="1">
    <location>
        <begin position="42"/>
        <end position="62"/>
    </location>
</feature>
<dbReference type="Gramene" id="rna-AYBTSS11_LOCUS26942">
    <property type="protein sequence ID" value="CAJ1974857.1"/>
    <property type="gene ID" value="gene-AYBTSS11_LOCUS26942"/>
</dbReference>
<protein>
    <submittedName>
        <fullName evidence="2">Uncharacterized protein</fullName>
    </submittedName>
</protein>
<evidence type="ECO:0000256" key="1">
    <source>
        <dbReference type="SAM" id="Phobius"/>
    </source>
</evidence>
<name>A0AA86VNA4_9FABA</name>
<reference evidence="2" key="1">
    <citation type="submission" date="2023-10" db="EMBL/GenBank/DDBJ databases">
        <authorList>
            <person name="Domelevo Entfellner J.-B."/>
        </authorList>
    </citation>
    <scope>NUCLEOTIDE SEQUENCE</scope>
</reference>
<accession>A0AA86VNA4</accession>
<keyword evidence="1" id="KW-0812">Transmembrane</keyword>
<dbReference type="AlphaFoldDB" id="A0AA86VNA4"/>
<keyword evidence="3" id="KW-1185">Reference proteome</keyword>
<evidence type="ECO:0000313" key="2">
    <source>
        <dbReference type="EMBL" id="CAJ1974857.1"/>
    </source>
</evidence>